<accession>A0A2S4KN54</accession>
<dbReference type="GO" id="GO:0070847">
    <property type="term" value="C:core mediator complex"/>
    <property type="evidence" value="ECO:0007669"/>
    <property type="project" value="TreeGrafter"/>
</dbReference>
<evidence type="ECO:0000259" key="11">
    <source>
        <dbReference type="Pfam" id="PF08638"/>
    </source>
</evidence>
<dbReference type="InterPro" id="IPR013947">
    <property type="entry name" value="Mediator_Med14"/>
</dbReference>
<comment type="subunit">
    <text evidence="9">Component of the Mediator complex.</text>
</comment>
<dbReference type="Proteomes" id="UP000237481">
    <property type="component" value="Unassembled WGS sequence"/>
</dbReference>
<organism evidence="12 13">
    <name type="scientific">Tolypocladium paradoxum</name>
    <dbReference type="NCBI Taxonomy" id="94208"/>
    <lineage>
        <taxon>Eukaryota</taxon>
        <taxon>Fungi</taxon>
        <taxon>Dikarya</taxon>
        <taxon>Ascomycota</taxon>
        <taxon>Pezizomycotina</taxon>
        <taxon>Sordariomycetes</taxon>
        <taxon>Hypocreomycetidae</taxon>
        <taxon>Hypocreales</taxon>
        <taxon>Ophiocordycipitaceae</taxon>
        <taxon>Tolypocladium</taxon>
    </lineage>
</organism>
<dbReference type="GO" id="GO:0016592">
    <property type="term" value="C:mediator complex"/>
    <property type="evidence" value="ECO:0007669"/>
    <property type="project" value="UniProtKB-UniRule"/>
</dbReference>
<dbReference type="STRING" id="94208.A0A2S4KN54"/>
<evidence type="ECO:0000256" key="6">
    <source>
        <dbReference type="ARBA" id="ARBA00023163"/>
    </source>
</evidence>
<protein>
    <recommendedName>
        <fullName evidence="3 9">Mediator of RNA polymerase II transcription subunit 14</fullName>
    </recommendedName>
    <alternativeName>
        <fullName evidence="8 9">Mediator complex subunit 14</fullName>
    </alternativeName>
</protein>
<evidence type="ECO:0000313" key="12">
    <source>
        <dbReference type="EMBL" id="POR31632.1"/>
    </source>
</evidence>
<comment type="caution">
    <text evidence="12">The sequence shown here is derived from an EMBL/GenBank/DDBJ whole genome shotgun (WGS) entry which is preliminary data.</text>
</comment>
<dbReference type="AlphaFoldDB" id="A0A2S4KN54"/>
<feature type="region of interest" description="Disordered" evidence="10">
    <location>
        <begin position="1"/>
        <end position="80"/>
    </location>
</feature>
<evidence type="ECO:0000256" key="5">
    <source>
        <dbReference type="ARBA" id="ARBA00023159"/>
    </source>
</evidence>
<keyword evidence="5 9" id="KW-0010">Activator</keyword>
<dbReference type="GO" id="GO:0006357">
    <property type="term" value="P:regulation of transcription by RNA polymerase II"/>
    <property type="evidence" value="ECO:0007669"/>
    <property type="project" value="InterPro"/>
</dbReference>
<keyword evidence="6 9" id="KW-0804">Transcription</keyword>
<gene>
    <name evidence="12" type="ORF">TPAR_08163</name>
</gene>
<keyword evidence="4 9" id="KW-0805">Transcription regulation</keyword>
<dbReference type="InterPro" id="IPR055122">
    <property type="entry name" value="Med14_N"/>
</dbReference>
<dbReference type="Pfam" id="PF26204">
    <property type="entry name" value="Med14_fung"/>
    <property type="match status" value="1"/>
</dbReference>
<evidence type="ECO:0000256" key="3">
    <source>
        <dbReference type="ARBA" id="ARBA00019619"/>
    </source>
</evidence>
<feature type="domain" description="Mediator complex subunit MED14 N-terminal" evidence="11">
    <location>
        <begin position="95"/>
        <end position="307"/>
    </location>
</feature>
<evidence type="ECO:0000256" key="1">
    <source>
        <dbReference type="ARBA" id="ARBA00004123"/>
    </source>
</evidence>
<comment type="subcellular location">
    <subcellularLocation>
        <location evidence="1 9">Nucleus</location>
    </subcellularLocation>
</comment>
<dbReference type="PANTHER" id="PTHR12809">
    <property type="entry name" value="MEDIATOR COMPLEX SUBUNIT"/>
    <property type="match status" value="1"/>
</dbReference>
<dbReference type="PANTHER" id="PTHR12809:SF2">
    <property type="entry name" value="MEDIATOR OF RNA POLYMERASE II TRANSCRIPTION SUBUNIT 14"/>
    <property type="match status" value="1"/>
</dbReference>
<evidence type="ECO:0000256" key="2">
    <source>
        <dbReference type="ARBA" id="ARBA00007813"/>
    </source>
</evidence>
<evidence type="ECO:0000313" key="13">
    <source>
        <dbReference type="Proteomes" id="UP000237481"/>
    </source>
</evidence>
<keyword evidence="7 9" id="KW-0539">Nucleus</keyword>
<dbReference type="Pfam" id="PF08638">
    <property type="entry name" value="Med14"/>
    <property type="match status" value="1"/>
</dbReference>
<comment type="similarity">
    <text evidence="2 9">Belongs to the Mediator complex subunit 14 family.</text>
</comment>
<dbReference type="EMBL" id="PKSG01001022">
    <property type="protein sequence ID" value="POR31632.1"/>
    <property type="molecule type" value="Genomic_DNA"/>
</dbReference>
<proteinExistence type="inferred from homology"/>
<feature type="region of interest" description="Disordered" evidence="10">
    <location>
        <begin position="129"/>
        <end position="151"/>
    </location>
</feature>
<reference evidence="12 13" key="1">
    <citation type="submission" date="2018-01" db="EMBL/GenBank/DDBJ databases">
        <title>Harnessing the power of phylogenomics to disentangle the directionality and signatures of interkingdom host jumping in the parasitic fungal genus Tolypocladium.</title>
        <authorList>
            <person name="Quandt C.A."/>
            <person name="Patterson W."/>
            <person name="Spatafora J.W."/>
        </authorList>
    </citation>
    <scope>NUCLEOTIDE SEQUENCE [LARGE SCALE GENOMIC DNA]</scope>
    <source>
        <strain evidence="12 13">NRBC 100945</strain>
    </source>
</reference>
<evidence type="ECO:0000256" key="7">
    <source>
        <dbReference type="ARBA" id="ARBA00023242"/>
    </source>
</evidence>
<evidence type="ECO:0000256" key="10">
    <source>
        <dbReference type="SAM" id="MobiDB-lite"/>
    </source>
</evidence>
<name>A0A2S4KN54_9HYPO</name>
<dbReference type="OrthoDB" id="205099at2759"/>
<sequence>MEPTGQNGTRTDHDRDPAVNGVNGMSVGGGQGSAPDKGKAPAASNDNATVNGGEVGGTALERSRRPPPQAGGPSTEAHSRMNDLPDEIRHITEGFIPLSLLLTRLAQVTHNSLQEKVAELAKMPLPTAAANGTPSYTSGGPDDSSSDNLRKKGSLTSFAQDMHGKWLKALVITEWSRKSDMVSKLIDLKFHIDQQRILYDACLDNMVNVKRDLAFARMPSPDLKTALQVLSTGTAPWMPDLSYIDPPPLTPDEQLKWMNDLNTLLSLRLNLDDYDKIPYHFRNYEIGSGRVTFKVDGEFEVDLTIADEDFEKQFWFIDFRYAFAPAAASLSDALRTYLEGCVNEALSKDGLAGCYQFLHEFVLTCKINELKRQALQLSRSSWTGTLMVEPLNRALAIQYWTSRTAITGTKSWILLAVNSGRRPNGKTDPKSSSFLVAKWYRDNQEMTDVNVELDVKNLSTEALLRDVVARHIAIILTSIHDKLLTAARFQNREASMILDVAKSDPAASRLVMQVGYRSQATLLVEPMTGAFALKPHSRFTIQYEHQLNNGKNAAEDGVACLENVRCALLDDEINRRGSCMGWLARKSPLMLEEMRSVTKLREWTRAVWLQKDGWGANWLVVVFLGLGGDEWWLLEASVPLSATPSPGINECLRNRDETNRAVKFKAQLPLNKGYPDQSEAFWTNLALFATGIITQSVDMRELHRHRIKSKSSDNVDVSLPQQVRLPSTEISLSALFPAMVSCRSGDGADGGSSEGDHMAENAELFSPMQKYTGTALTPKQAWADDVVTINFKGIQSRSKSADEKREDGTRAYELICVSDAIIKVRRPANFEALKNTVDRDVSYNPHRGEFSLRIRRRVGKPILDDLKSRIKAIDRFVNFFEALENVNGTITSEYATLKQVTFCYCEKHGQKGDNGLGETQTPKRWCVVLDLSKDDIDIEIEAGNPHLRVVDLMQRLVNSDGGIGALMAWLPASLPALRAIDEMESRWASLQAEKRGRLVFSMKTIAWMSIGYDITATKKHVALEVRLRRRRGQAWWHVYRSDAGANAAPEDEFGKALKPIWAAKGEDWLGLMTGAAGEPSSGVVGMLLAVDDAIRGAV</sequence>
<evidence type="ECO:0000256" key="8">
    <source>
        <dbReference type="ARBA" id="ARBA00032007"/>
    </source>
</evidence>
<keyword evidence="13" id="KW-1185">Reference proteome</keyword>
<dbReference type="GO" id="GO:0003712">
    <property type="term" value="F:transcription coregulator activity"/>
    <property type="evidence" value="ECO:0007669"/>
    <property type="project" value="UniProtKB-UniRule"/>
</dbReference>
<evidence type="ECO:0000256" key="9">
    <source>
        <dbReference type="RuleBase" id="RU365082"/>
    </source>
</evidence>
<comment type="function">
    <text evidence="9">Component of the Mediator complex, a coactivator involved in the regulated transcription of nearly all RNA polymerase II-dependent genes. Mediator functions as a bridge to convey information from gene-specific regulatory proteins to the basal RNA polymerase II transcription machinery. Mediator is recruited to promoters by direct interactions with regulatory proteins and serves as a scaffold for the assembly of a functional preinitiation complex with RNA polymerase II and the general transcription factors.</text>
</comment>
<evidence type="ECO:0000256" key="4">
    <source>
        <dbReference type="ARBA" id="ARBA00023015"/>
    </source>
</evidence>